<protein>
    <submittedName>
        <fullName evidence="2">Uncharacterized protein</fullName>
    </submittedName>
</protein>
<accession>A0A6A5YI56</accession>
<feature type="region of interest" description="Disordered" evidence="1">
    <location>
        <begin position="26"/>
        <end position="51"/>
    </location>
</feature>
<gene>
    <name evidence="2" type="ORF">BDV96DRAFT_328141</name>
</gene>
<keyword evidence="3" id="KW-1185">Reference proteome</keyword>
<evidence type="ECO:0000313" key="3">
    <source>
        <dbReference type="Proteomes" id="UP000799770"/>
    </source>
</evidence>
<feature type="compositionally biased region" description="Basic residues" evidence="1">
    <location>
        <begin position="161"/>
        <end position="171"/>
    </location>
</feature>
<name>A0A6A5YI56_9PLEO</name>
<proteinExistence type="predicted"/>
<organism evidence="2 3">
    <name type="scientific">Lophiotrema nucula</name>
    <dbReference type="NCBI Taxonomy" id="690887"/>
    <lineage>
        <taxon>Eukaryota</taxon>
        <taxon>Fungi</taxon>
        <taxon>Dikarya</taxon>
        <taxon>Ascomycota</taxon>
        <taxon>Pezizomycotina</taxon>
        <taxon>Dothideomycetes</taxon>
        <taxon>Pleosporomycetidae</taxon>
        <taxon>Pleosporales</taxon>
        <taxon>Lophiotremataceae</taxon>
        <taxon>Lophiotrema</taxon>
    </lineage>
</organism>
<reference evidence="2" key="1">
    <citation type="journal article" date="2020" name="Stud. Mycol.">
        <title>101 Dothideomycetes genomes: a test case for predicting lifestyles and emergence of pathogens.</title>
        <authorList>
            <person name="Haridas S."/>
            <person name="Albert R."/>
            <person name="Binder M."/>
            <person name="Bloem J."/>
            <person name="Labutti K."/>
            <person name="Salamov A."/>
            <person name="Andreopoulos B."/>
            <person name="Baker S."/>
            <person name="Barry K."/>
            <person name="Bills G."/>
            <person name="Bluhm B."/>
            <person name="Cannon C."/>
            <person name="Castanera R."/>
            <person name="Culley D."/>
            <person name="Daum C."/>
            <person name="Ezra D."/>
            <person name="Gonzalez J."/>
            <person name="Henrissat B."/>
            <person name="Kuo A."/>
            <person name="Liang C."/>
            <person name="Lipzen A."/>
            <person name="Lutzoni F."/>
            <person name="Magnuson J."/>
            <person name="Mondo S."/>
            <person name="Nolan M."/>
            <person name="Ohm R."/>
            <person name="Pangilinan J."/>
            <person name="Park H.-J."/>
            <person name="Ramirez L."/>
            <person name="Alfaro M."/>
            <person name="Sun H."/>
            <person name="Tritt A."/>
            <person name="Yoshinaga Y."/>
            <person name="Zwiers L.-H."/>
            <person name="Turgeon B."/>
            <person name="Goodwin S."/>
            <person name="Spatafora J."/>
            <person name="Crous P."/>
            <person name="Grigoriev I."/>
        </authorList>
    </citation>
    <scope>NUCLEOTIDE SEQUENCE</scope>
    <source>
        <strain evidence="2">CBS 627.86</strain>
    </source>
</reference>
<dbReference type="EMBL" id="ML977360">
    <property type="protein sequence ID" value="KAF2106650.1"/>
    <property type="molecule type" value="Genomic_DNA"/>
</dbReference>
<feature type="compositionally biased region" description="Basic and acidic residues" evidence="1">
    <location>
        <begin position="144"/>
        <end position="160"/>
    </location>
</feature>
<sequence>MRPLAQARKNHDAELVISLQLGPFGGGREECRRQSPGFPTTPHQQLSARTRRPSFDAAHFCLLASFEPRITTSSFRTVTHEFDPQPALGIRVQTARRGRPAQALRAPPPASYRAAAVSEGSNTHSRTLIHQIGRELTHFFARAQDERAPASEEKQIENRSRGRSRHRTVRR</sequence>
<evidence type="ECO:0000313" key="2">
    <source>
        <dbReference type="EMBL" id="KAF2106650.1"/>
    </source>
</evidence>
<dbReference type="AlphaFoldDB" id="A0A6A5YI56"/>
<feature type="compositionally biased region" description="Polar residues" evidence="1">
    <location>
        <begin position="37"/>
        <end position="48"/>
    </location>
</feature>
<dbReference type="Proteomes" id="UP000799770">
    <property type="component" value="Unassembled WGS sequence"/>
</dbReference>
<feature type="region of interest" description="Disordered" evidence="1">
    <location>
        <begin position="144"/>
        <end position="171"/>
    </location>
</feature>
<evidence type="ECO:0000256" key="1">
    <source>
        <dbReference type="SAM" id="MobiDB-lite"/>
    </source>
</evidence>